<evidence type="ECO:0000313" key="1">
    <source>
        <dbReference type="EMBL" id="VDO18111.1"/>
    </source>
</evidence>
<dbReference type="EMBL" id="UZAG01005874">
    <property type="protein sequence ID" value="VDO18111.1"/>
    <property type="molecule type" value="Genomic_DNA"/>
</dbReference>
<name>A0A0R3QIH3_9BILA</name>
<reference evidence="3" key="1">
    <citation type="submission" date="2017-02" db="UniProtKB">
        <authorList>
            <consortium name="WormBaseParasite"/>
        </authorList>
    </citation>
    <scope>IDENTIFICATION</scope>
</reference>
<organism evidence="3">
    <name type="scientific">Brugia timori</name>
    <dbReference type="NCBI Taxonomy" id="42155"/>
    <lineage>
        <taxon>Eukaryota</taxon>
        <taxon>Metazoa</taxon>
        <taxon>Ecdysozoa</taxon>
        <taxon>Nematoda</taxon>
        <taxon>Chromadorea</taxon>
        <taxon>Rhabditida</taxon>
        <taxon>Spirurina</taxon>
        <taxon>Spiruromorpha</taxon>
        <taxon>Filarioidea</taxon>
        <taxon>Onchocercidae</taxon>
        <taxon>Brugia</taxon>
    </lineage>
</organism>
<dbReference type="Proteomes" id="UP000280834">
    <property type="component" value="Unassembled WGS sequence"/>
</dbReference>
<reference evidence="1 2" key="2">
    <citation type="submission" date="2018-11" db="EMBL/GenBank/DDBJ databases">
        <authorList>
            <consortium name="Pathogen Informatics"/>
        </authorList>
    </citation>
    <scope>NUCLEOTIDE SEQUENCE [LARGE SCALE GENOMIC DNA]</scope>
</reference>
<gene>
    <name evidence="1" type="ORF">BTMF_LOCUS5459</name>
</gene>
<dbReference type="WBParaSite" id="BTMF_0000621001-mRNA-1">
    <property type="protein sequence ID" value="BTMF_0000621001-mRNA-1"/>
    <property type="gene ID" value="BTMF_0000621001"/>
</dbReference>
<proteinExistence type="predicted"/>
<protein>
    <submittedName>
        <fullName evidence="1 3">Uncharacterized protein</fullName>
    </submittedName>
</protein>
<evidence type="ECO:0000313" key="3">
    <source>
        <dbReference type="WBParaSite" id="BTMF_0000621001-mRNA-1"/>
    </source>
</evidence>
<accession>A0A0R3QIH3</accession>
<evidence type="ECO:0000313" key="2">
    <source>
        <dbReference type="Proteomes" id="UP000280834"/>
    </source>
</evidence>
<sequence>MEPCTNFLRKLLFVFNNGQKYVSRLFTSSLIKQIFLKFR</sequence>
<keyword evidence="2" id="KW-1185">Reference proteome</keyword>
<dbReference type="AlphaFoldDB" id="A0A0R3QIH3"/>